<comment type="caution">
    <text evidence="1">The sequence shown here is derived from an EMBL/GenBank/DDBJ whole genome shotgun (WGS) entry which is preliminary data.</text>
</comment>
<dbReference type="Proteomes" id="UP000499080">
    <property type="component" value="Unassembled WGS sequence"/>
</dbReference>
<sequence>MGPALPRRSRRDAGTSPSADQKAILLRLYQRLACIPFIPVDRIRQAIRRCSKVYVGIPCLRRFKVCLRCIVGFGLCPLCEFGLGPGCPLSAGGAVFPRWCLSNSVRVFWLIAGIHRFVAGDRICAVWSDRECPA</sequence>
<evidence type="ECO:0000313" key="2">
    <source>
        <dbReference type="Proteomes" id="UP000499080"/>
    </source>
</evidence>
<accession>A0A4Y2HKN4</accession>
<name>A0A4Y2HKN4_ARAVE</name>
<organism evidence="1 2">
    <name type="scientific">Araneus ventricosus</name>
    <name type="common">Orbweaver spider</name>
    <name type="synonym">Epeira ventricosa</name>
    <dbReference type="NCBI Taxonomy" id="182803"/>
    <lineage>
        <taxon>Eukaryota</taxon>
        <taxon>Metazoa</taxon>
        <taxon>Ecdysozoa</taxon>
        <taxon>Arthropoda</taxon>
        <taxon>Chelicerata</taxon>
        <taxon>Arachnida</taxon>
        <taxon>Araneae</taxon>
        <taxon>Araneomorphae</taxon>
        <taxon>Entelegynae</taxon>
        <taxon>Araneoidea</taxon>
        <taxon>Araneidae</taxon>
        <taxon>Araneus</taxon>
    </lineage>
</organism>
<proteinExistence type="predicted"/>
<dbReference type="EMBL" id="BGPR01002001">
    <property type="protein sequence ID" value="GBM65915.1"/>
    <property type="molecule type" value="Genomic_DNA"/>
</dbReference>
<keyword evidence="2" id="KW-1185">Reference proteome</keyword>
<gene>
    <name evidence="1" type="ORF">AVEN_156973_1</name>
</gene>
<evidence type="ECO:0000313" key="1">
    <source>
        <dbReference type="EMBL" id="GBM65915.1"/>
    </source>
</evidence>
<dbReference type="AlphaFoldDB" id="A0A4Y2HKN4"/>
<protein>
    <submittedName>
        <fullName evidence="1">Uncharacterized protein</fullName>
    </submittedName>
</protein>
<reference evidence="1 2" key="1">
    <citation type="journal article" date="2019" name="Sci. Rep.">
        <title>Orb-weaving spider Araneus ventricosus genome elucidates the spidroin gene catalogue.</title>
        <authorList>
            <person name="Kono N."/>
            <person name="Nakamura H."/>
            <person name="Ohtoshi R."/>
            <person name="Moran D.A.P."/>
            <person name="Shinohara A."/>
            <person name="Yoshida Y."/>
            <person name="Fujiwara M."/>
            <person name="Mori M."/>
            <person name="Tomita M."/>
            <person name="Arakawa K."/>
        </authorList>
    </citation>
    <scope>NUCLEOTIDE SEQUENCE [LARGE SCALE GENOMIC DNA]</scope>
</reference>